<evidence type="ECO:0000313" key="9">
    <source>
        <dbReference type="Proteomes" id="UP000197065"/>
    </source>
</evidence>
<dbReference type="RefSeq" id="WP_088560432.1">
    <property type="nucleotide sequence ID" value="NZ_FYEH01000003.1"/>
</dbReference>
<feature type="transmembrane region" description="Helical" evidence="6">
    <location>
        <begin position="711"/>
        <end position="734"/>
    </location>
</feature>
<evidence type="ECO:0000259" key="7">
    <source>
        <dbReference type="Pfam" id="PF02687"/>
    </source>
</evidence>
<dbReference type="PANTHER" id="PTHR30287:SF1">
    <property type="entry name" value="INNER MEMBRANE PROTEIN"/>
    <property type="match status" value="1"/>
</dbReference>
<dbReference type="Proteomes" id="UP000197065">
    <property type="component" value="Unassembled WGS sequence"/>
</dbReference>
<dbReference type="GO" id="GO:0005886">
    <property type="term" value="C:plasma membrane"/>
    <property type="evidence" value="ECO:0007669"/>
    <property type="project" value="UniProtKB-SubCell"/>
</dbReference>
<dbReference type="OrthoDB" id="9775544at2"/>
<keyword evidence="9" id="KW-1185">Reference proteome</keyword>
<evidence type="ECO:0000256" key="3">
    <source>
        <dbReference type="ARBA" id="ARBA00022692"/>
    </source>
</evidence>
<accession>A0A212QT80</accession>
<proteinExistence type="predicted"/>
<evidence type="ECO:0000256" key="1">
    <source>
        <dbReference type="ARBA" id="ARBA00004651"/>
    </source>
</evidence>
<dbReference type="PANTHER" id="PTHR30287">
    <property type="entry name" value="MEMBRANE COMPONENT OF PREDICTED ABC SUPERFAMILY METABOLITE UPTAKE TRANSPORTER"/>
    <property type="match status" value="1"/>
</dbReference>
<evidence type="ECO:0000256" key="5">
    <source>
        <dbReference type="ARBA" id="ARBA00023136"/>
    </source>
</evidence>
<reference evidence="8 9" key="1">
    <citation type="submission" date="2017-06" db="EMBL/GenBank/DDBJ databases">
        <authorList>
            <person name="Kim H.J."/>
            <person name="Triplett B.A."/>
        </authorList>
    </citation>
    <scope>NUCLEOTIDE SEQUENCE [LARGE SCALE GENOMIC DNA]</scope>
    <source>
        <strain evidence="8 9">B29T1</strain>
    </source>
</reference>
<feature type="transmembrane region" description="Helical" evidence="6">
    <location>
        <begin position="310"/>
        <end position="334"/>
    </location>
</feature>
<dbReference type="EMBL" id="FYEH01000003">
    <property type="protein sequence ID" value="SNB62849.1"/>
    <property type="molecule type" value="Genomic_DNA"/>
</dbReference>
<feature type="transmembrane region" description="Helical" evidence="6">
    <location>
        <begin position="764"/>
        <end position="797"/>
    </location>
</feature>
<keyword evidence="4 6" id="KW-1133">Transmembrane helix</keyword>
<dbReference type="InterPro" id="IPR003838">
    <property type="entry name" value="ABC3_permease_C"/>
</dbReference>
<feature type="transmembrane region" description="Helical" evidence="6">
    <location>
        <begin position="422"/>
        <end position="446"/>
    </location>
</feature>
<feature type="transmembrane region" description="Helical" evidence="6">
    <location>
        <begin position="255"/>
        <end position="278"/>
    </location>
</feature>
<feature type="transmembrane region" description="Helical" evidence="6">
    <location>
        <begin position="803"/>
        <end position="827"/>
    </location>
</feature>
<feature type="transmembrane region" description="Helical" evidence="6">
    <location>
        <begin position="397"/>
        <end position="416"/>
    </location>
</feature>
<feature type="domain" description="ABC3 transporter permease C-terminal" evidence="7">
    <location>
        <begin position="262"/>
        <end position="378"/>
    </location>
</feature>
<keyword evidence="2" id="KW-1003">Cell membrane</keyword>
<feature type="domain" description="ABC3 transporter permease C-terminal" evidence="7">
    <location>
        <begin position="716"/>
        <end position="830"/>
    </location>
</feature>
<sequence>MTSADWRLALALARRELRGAGSSLLFFWASLTLGVAAIAAVGLVNGSVTSSIARDARVLLGGDIEIENPSQPLEPSAFNLIRPQSSEVSLVVRVSSTAEAAGRRAPVAIQAVDGAYPLLGSVALSPDMPLQQAIADDGAVAETAFAARLGLEPGQRFTIGAKTFTLRAIIQHQPDGLGGLINIGPRVVLTTIGLTQTGIVQPGAMISYDYRLVVAPGQSITQISADLKKRYPDASWRLRTSLDVQPGLARFTDQFATYLTLAGLTILLVGGIGIGLTVQSYLALRMRHIAILHCLGGSSAQIGLAYAMQVFFLGTAGTLGGLLVGLVVPAALLFMLQDALPIGFSYSLSLPPLLIAGSAGLLTTALFGFAPVAGALQATPASLFRDGADAAGSAPTVAARTGICISAMMLGLLIIFSVPRPLMASLFIVAIIVTTLLLTILARLLVSLLSNASGWGPISFRIAVRTLTRKGSHTVGITIALGAGLAVLTAILLTERALEAAIDNAVPKRAPSSVYIDIQPDQLARFTAIIEATPGASIIQAAPQLRARIVRFNGRTAEEAGIAENVRWTLQRDRGVTYSSTQPPDADLVEGTWWPPDYDGPPLVSMGVEYARGFGLKLGDTIGLNILGRVVEAKIVNLRKDIDFTSGRLEFLFIMSPGFISAAPHTIVATVDAPKDTEPKLMAAVAEALPNVTPISVAAMVRQAKDVLDKLAAGVIVIAGVTIASSLVVLAAAIGSTHRRQRYQAVLLKILGARRIEIISVMAFEYFVLGVVTMISGVLLGTMGSLILVTIVLRVTWSFDVGAIATVCALALILVMAVGLASTARLLQQSAADALRTL</sequence>
<gene>
    <name evidence="8" type="ORF">SAMN07250955_103198</name>
</gene>
<evidence type="ECO:0000256" key="4">
    <source>
        <dbReference type="ARBA" id="ARBA00022989"/>
    </source>
</evidence>
<feature type="transmembrane region" description="Helical" evidence="6">
    <location>
        <begin position="24"/>
        <end position="44"/>
    </location>
</feature>
<evidence type="ECO:0000256" key="6">
    <source>
        <dbReference type="SAM" id="Phobius"/>
    </source>
</evidence>
<protein>
    <submittedName>
        <fullName evidence="8">Putative ABC transport system permease protein</fullName>
    </submittedName>
</protein>
<organism evidence="8 9">
    <name type="scientific">Arboricoccus pini</name>
    <dbReference type="NCBI Taxonomy" id="1963835"/>
    <lineage>
        <taxon>Bacteria</taxon>
        <taxon>Pseudomonadati</taxon>
        <taxon>Pseudomonadota</taxon>
        <taxon>Alphaproteobacteria</taxon>
        <taxon>Geminicoccales</taxon>
        <taxon>Geminicoccaceae</taxon>
        <taxon>Arboricoccus</taxon>
    </lineage>
</organism>
<feature type="transmembrane region" description="Helical" evidence="6">
    <location>
        <begin position="354"/>
        <end position="376"/>
    </location>
</feature>
<evidence type="ECO:0000256" key="2">
    <source>
        <dbReference type="ARBA" id="ARBA00022475"/>
    </source>
</evidence>
<keyword evidence="5 6" id="KW-0472">Membrane</keyword>
<feature type="transmembrane region" description="Helical" evidence="6">
    <location>
        <begin position="475"/>
        <end position="493"/>
    </location>
</feature>
<dbReference type="Pfam" id="PF02687">
    <property type="entry name" value="FtsX"/>
    <property type="match status" value="2"/>
</dbReference>
<dbReference type="InterPro" id="IPR038766">
    <property type="entry name" value="Membrane_comp_ABC_pdt"/>
</dbReference>
<keyword evidence="3 6" id="KW-0812">Transmembrane</keyword>
<name>A0A212QT80_9PROT</name>
<comment type="subcellular location">
    <subcellularLocation>
        <location evidence="1">Cell membrane</location>
        <topology evidence="1">Multi-pass membrane protein</topology>
    </subcellularLocation>
</comment>
<dbReference type="AlphaFoldDB" id="A0A212QT80"/>
<evidence type="ECO:0000313" key="8">
    <source>
        <dbReference type="EMBL" id="SNB62849.1"/>
    </source>
</evidence>